<evidence type="ECO:0000256" key="1">
    <source>
        <dbReference type="ARBA" id="ARBA00006484"/>
    </source>
</evidence>
<dbReference type="PRINTS" id="PR00081">
    <property type="entry name" value="GDHRDH"/>
</dbReference>
<dbReference type="AlphaFoldDB" id="A0A1G7DB52"/>
<dbReference type="SUPFAM" id="SSF51735">
    <property type="entry name" value="NAD(P)-binding Rossmann-fold domains"/>
    <property type="match status" value="1"/>
</dbReference>
<dbReference type="RefSeq" id="WP_092786077.1">
    <property type="nucleotide sequence ID" value="NZ_FNAP01000007.1"/>
</dbReference>
<dbReference type="NCBIfam" id="NF004202">
    <property type="entry name" value="PRK05653.2-2"/>
    <property type="match status" value="1"/>
</dbReference>
<organism evidence="2 3">
    <name type="scientific">Rhodospira trueperi</name>
    <dbReference type="NCBI Taxonomy" id="69960"/>
    <lineage>
        <taxon>Bacteria</taxon>
        <taxon>Pseudomonadati</taxon>
        <taxon>Pseudomonadota</taxon>
        <taxon>Alphaproteobacteria</taxon>
        <taxon>Rhodospirillales</taxon>
        <taxon>Rhodospirillaceae</taxon>
        <taxon>Rhodospira</taxon>
    </lineage>
</organism>
<dbReference type="STRING" id="69960.SAMN05421720_107109"/>
<keyword evidence="3" id="KW-1185">Reference proteome</keyword>
<name>A0A1G7DB52_9PROT</name>
<dbReference type="Gene3D" id="3.40.50.720">
    <property type="entry name" value="NAD(P)-binding Rossmann-like Domain"/>
    <property type="match status" value="1"/>
</dbReference>
<dbReference type="EMBL" id="FNAP01000007">
    <property type="protein sequence ID" value="SDE48787.1"/>
    <property type="molecule type" value="Genomic_DNA"/>
</dbReference>
<dbReference type="InterPro" id="IPR050259">
    <property type="entry name" value="SDR"/>
</dbReference>
<dbReference type="NCBIfam" id="NF009468">
    <property type="entry name" value="PRK12826.1-4"/>
    <property type="match status" value="1"/>
</dbReference>
<dbReference type="NCBIfam" id="NF009466">
    <property type="entry name" value="PRK12826.1-2"/>
    <property type="match status" value="1"/>
</dbReference>
<reference evidence="2 3" key="1">
    <citation type="submission" date="2016-10" db="EMBL/GenBank/DDBJ databases">
        <authorList>
            <person name="de Groot N.N."/>
        </authorList>
    </citation>
    <scope>NUCLEOTIDE SEQUENCE [LARGE SCALE GENOMIC DNA]</scope>
    <source>
        <strain evidence="2 3">ATCC 700224</strain>
    </source>
</reference>
<dbReference type="InterPro" id="IPR002347">
    <property type="entry name" value="SDR_fam"/>
</dbReference>
<dbReference type="Proteomes" id="UP000199412">
    <property type="component" value="Unassembled WGS sequence"/>
</dbReference>
<accession>A0A1G7DB52</accession>
<evidence type="ECO:0000313" key="2">
    <source>
        <dbReference type="EMBL" id="SDE48787.1"/>
    </source>
</evidence>
<comment type="similarity">
    <text evidence="1">Belongs to the short-chain dehydrogenases/reductases (SDR) family.</text>
</comment>
<dbReference type="OrthoDB" id="9780084at2"/>
<evidence type="ECO:0000313" key="3">
    <source>
        <dbReference type="Proteomes" id="UP000199412"/>
    </source>
</evidence>
<dbReference type="NCBIfam" id="NF005559">
    <property type="entry name" value="PRK07231.1"/>
    <property type="match status" value="1"/>
</dbReference>
<dbReference type="PANTHER" id="PTHR42879:SF2">
    <property type="entry name" value="3-OXOACYL-[ACYL-CARRIER-PROTEIN] REDUCTASE FABG"/>
    <property type="match status" value="1"/>
</dbReference>
<dbReference type="PANTHER" id="PTHR42879">
    <property type="entry name" value="3-OXOACYL-(ACYL-CARRIER-PROTEIN) REDUCTASE"/>
    <property type="match status" value="1"/>
</dbReference>
<dbReference type="FunFam" id="3.40.50.720:FF:000084">
    <property type="entry name" value="Short-chain dehydrogenase reductase"/>
    <property type="match status" value="1"/>
</dbReference>
<dbReference type="InterPro" id="IPR036291">
    <property type="entry name" value="NAD(P)-bd_dom_sf"/>
</dbReference>
<gene>
    <name evidence="2" type="ORF">SAMN05421720_107109</name>
</gene>
<proteinExistence type="inferred from homology"/>
<dbReference type="Pfam" id="PF13561">
    <property type="entry name" value="adh_short_C2"/>
    <property type="match status" value="1"/>
</dbReference>
<dbReference type="PRINTS" id="PR00080">
    <property type="entry name" value="SDRFAMILY"/>
</dbReference>
<protein>
    <submittedName>
        <fullName evidence="2">3-oxoacyl-[acyl-carrier protein] reductase</fullName>
    </submittedName>
</protein>
<sequence length="259" mass="27168">MLTSIDGRSCIVTGASKGIGKGIARVFAAKGAKVMVVARGEADAKATVEEIRAAGGTAEMYLCDVSDWDQVRAMAAHTAETFGGIDILCANAGIFPQSKMVDMDPAEWDRVLGTNLKSTFLCVKACIPYFETAGKGRVVVTSSITGPVTGFPGWTHYGASKAGQLGFLKTAAMELSRYGTTINAVMPGNIMTEGLQDLGEDYLSTMAASIPLKRLGSVEDIAHAALFFASDEAGYITGQQVVVDGGQILPESLEALQEI</sequence>